<reference evidence="2" key="2">
    <citation type="journal article" date="2021" name="PeerJ">
        <title>Extensive microbial diversity within the chicken gut microbiome revealed by metagenomics and culture.</title>
        <authorList>
            <person name="Gilroy R."/>
            <person name="Ravi A."/>
            <person name="Getino M."/>
            <person name="Pursley I."/>
            <person name="Horton D.L."/>
            <person name="Alikhan N.F."/>
            <person name="Baker D."/>
            <person name="Gharbi K."/>
            <person name="Hall N."/>
            <person name="Watson M."/>
            <person name="Adriaenssens E.M."/>
            <person name="Foster-Nyarko E."/>
            <person name="Jarju S."/>
            <person name="Secka A."/>
            <person name="Antonio M."/>
            <person name="Oren A."/>
            <person name="Chaudhuri R.R."/>
            <person name="La Ragione R."/>
            <person name="Hildebrand F."/>
            <person name="Pallen M.J."/>
        </authorList>
    </citation>
    <scope>NUCLEOTIDE SEQUENCE</scope>
    <source>
        <strain evidence="2">ChiSjej6B24-2974</strain>
    </source>
</reference>
<dbReference type="Gene3D" id="3.40.50.12500">
    <property type="match status" value="1"/>
</dbReference>
<organism evidence="2 3">
    <name type="scientific">Candidatus Pullichristensenella stercorigallinarum</name>
    <dbReference type="NCBI Taxonomy" id="2840909"/>
    <lineage>
        <taxon>Bacteria</taxon>
        <taxon>Bacillati</taxon>
        <taxon>Bacillota</taxon>
        <taxon>Clostridia</taxon>
        <taxon>Candidatus Pullichristensenella</taxon>
    </lineage>
</organism>
<sequence length="250" mass="27232">MKIVYIVPGKMEADEAARRERILRSWADAQTYVELAVAANGPRSIECMYEEYLSIPGAVEVAMRKEEEGFDAAILGCGGDPGLDAIRELTTRMLVLGPGETSFHIAAMLGHRFGVLKTNGDRFFSSVELAFRAGVSEKLAEVIGVDIPVLEMQKSRGKIIETVVQAAGRAIREKHVDALAIGCMTMAFMEVDRELGNALGIPVVNPAKAALKLAEALLNCGLMHSKRAFPQPVKLRTGLASSYRELYVHE</sequence>
<evidence type="ECO:0000313" key="3">
    <source>
        <dbReference type="Proteomes" id="UP000824260"/>
    </source>
</evidence>
<protein>
    <recommendedName>
        <fullName evidence="4">Hydantoin racemase</fullName>
    </recommendedName>
</protein>
<reference evidence="2" key="1">
    <citation type="submission" date="2020-10" db="EMBL/GenBank/DDBJ databases">
        <authorList>
            <person name="Gilroy R."/>
        </authorList>
    </citation>
    <scope>NUCLEOTIDE SEQUENCE</scope>
    <source>
        <strain evidence="2">ChiSjej6B24-2974</strain>
    </source>
</reference>
<dbReference type="Proteomes" id="UP000824260">
    <property type="component" value="Unassembled WGS sequence"/>
</dbReference>
<comment type="similarity">
    <text evidence="1">Belongs to the HyuE racemase family.</text>
</comment>
<dbReference type="PANTHER" id="PTHR28047">
    <property type="entry name" value="PROTEIN DCG1"/>
    <property type="match status" value="1"/>
</dbReference>
<proteinExistence type="inferred from homology"/>
<dbReference type="InterPro" id="IPR015942">
    <property type="entry name" value="Asp/Glu/hydantoin_racemase"/>
</dbReference>
<comment type="caution">
    <text evidence="2">The sequence shown here is derived from an EMBL/GenBank/DDBJ whole genome shotgun (WGS) entry which is preliminary data.</text>
</comment>
<dbReference type="EMBL" id="DVFZ01000100">
    <property type="protein sequence ID" value="HIQ83442.1"/>
    <property type="molecule type" value="Genomic_DNA"/>
</dbReference>
<accession>A0A9D0ZMU5</accession>
<dbReference type="AlphaFoldDB" id="A0A9D0ZMU5"/>
<dbReference type="InterPro" id="IPR053714">
    <property type="entry name" value="Iso_Racemase_Enz_sf"/>
</dbReference>
<name>A0A9D0ZMU5_9FIRM</name>
<evidence type="ECO:0000313" key="2">
    <source>
        <dbReference type="EMBL" id="HIQ83442.1"/>
    </source>
</evidence>
<gene>
    <name evidence="2" type="ORF">IAA52_10125</name>
</gene>
<dbReference type="InterPro" id="IPR052186">
    <property type="entry name" value="Hydantoin_racemase-like"/>
</dbReference>
<evidence type="ECO:0008006" key="4">
    <source>
        <dbReference type="Google" id="ProtNLM"/>
    </source>
</evidence>
<dbReference type="PANTHER" id="PTHR28047:SF5">
    <property type="entry name" value="PROTEIN DCG1"/>
    <property type="match status" value="1"/>
</dbReference>
<dbReference type="GO" id="GO:0047661">
    <property type="term" value="F:amino-acid racemase activity"/>
    <property type="evidence" value="ECO:0007669"/>
    <property type="project" value="InterPro"/>
</dbReference>
<evidence type="ECO:0000256" key="1">
    <source>
        <dbReference type="ARBA" id="ARBA00038414"/>
    </source>
</evidence>
<dbReference type="Pfam" id="PF01177">
    <property type="entry name" value="Asp_Glu_race"/>
    <property type="match status" value="1"/>
</dbReference>